<keyword evidence="2" id="KW-0813">Transport</keyword>
<feature type="transmembrane region" description="Helical" evidence="9">
    <location>
        <begin position="95"/>
        <end position="113"/>
    </location>
</feature>
<evidence type="ECO:0000256" key="3">
    <source>
        <dbReference type="ARBA" id="ARBA00022692"/>
    </source>
</evidence>
<evidence type="ECO:0000259" key="10">
    <source>
        <dbReference type="PROSITE" id="PS50192"/>
    </source>
</evidence>
<evidence type="ECO:0000256" key="2">
    <source>
        <dbReference type="ARBA" id="ARBA00022448"/>
    </source>
</evidence>
<dbReference type="OrthoDB" id="261831at2759"/>
<evidence type="ECO:0000256" key="8">
    <source>
        <dbReference type="ARBA" id="ARBA00046280"/>
    </source>
</evidence>
<dbReference type="PROSITE" id="PS50192">
    <property type="entry name" value="T_SNARE"/>
    <property type="match status" value="1"/>
</dbReference>
<reference evidence="11" key="2">
    <citation type="submission" date="2020-11" db="EMBL/GenBank/DDBJ databases">
        <authorList>
            <person name="McCartney M.A."/>
            <person name="Auch B."/>
            <person name="Kono T."/>
            <person name="Mallez S."/>
            <person name="Becker A."/>
            <person name="Gohl D.M."/>
            <person name="Silverstein K.A.T."/>
            <person name="Koren S."/>
            <person name="Bechman K.B."/>
            <person name="Herman A."/>
            <person name="Abrahante J.E."/>
            <person name="Garbe J."/>
        </authorList>
    </citation>
    <scope>NUCLEOTIDE SEQUENCE</scope>
    <source>
        <strain evidence="11">Duluth1</strain>
        <tissue evidence="11">Whole animal</tissue>
    </source>
</reference>
<dbReference type="AlphaFoldDB" id="A0A9D4RSM4"/>
<comment type="subcellular location">
    <subcellularLocation>
        <location evidence="8">Endomembrane system</location>
        <topology evidence="8">Single-pass type IV membrane protein</topology>
    </subcellularLocation>
    <subcellularLocation>
        <location evidence="1">Golgi apparatus membrane</location>
    </subcellularLocation>
</comment>
<dbReference type="InterPro" id="IPR000727">
    <property type="entry name" value="T_SNARE_dom"/>
</dbReference>
<protein>
    <recommendedName>
        <fullName evidence="10">t-SNARE coiled-coil homology domain-containing protein</fullName>
    </recommendedName>
</protein>
<keyword evidence="3 9" id="KW-0812">Transmembrane</keyword>
<evidence type="ECO:0000256" key="5">
    <source>
        <dbReference type="ARBA" id="ARBA00022989"/>
    </source>
</evidence>
<keyword evidence="12" id="KW-1185">Reference proteome</keyword>
<feature type="domain" description="T-SNARE coiled-coil homology" evidence="10">
    <location>
        <begin position="24"/>
        <end position="86"/>
    </location>
</feature>
<dbReference type="Gene3D" id="1.20.5.110">
    <property type="match status" value="1"/>
</dbReference>
<dbReference type="EMBL" id="JAIWYP010000001">
    <property type="protein sequence ID" value="KAH3877230.1"/>
    <property type="molecule type" value="Genomic_DNA"/>
</dbReference>
<keyword evidence="6" id="KW-0333">Golgi apparatus</keyword>
<dbReference type="SUPFAM" id="SSF58038">
    <property type="entry name" value="SNARE fusion complex"/>
    <property type="match status" value="1"/>
</dbReference>
<accession>A0A9D4RSM4</accession>
<evidence type="ECO:0000256" key="7">
    <source>
        <dbReference type="ARBA" id="ARBA00023136"/>
    </source>
</evidence>
<sequence length="116" mass="13426">MRRSHNAPGYGYAGGNQTYQPTYEMLEQENDQKEEQLSSKVKALKSLTIDIGTEVRDQNRMLLGMDTDFDSSTGLLEASMKKLKFITQMGGHRQILYLVLFCFFVFFICWIIVRSR</sequence>
<name>A0A9D4RSM4_DREPO</name>
<keyword evidence="4" id="KW-0653">Protein transport</keyword>
<dbReference type="GO" id="GO:0000139">
    <property type="term" value="C:Golgi membrane"/>
    <property type="evidence" value="ECO:0007669"/>
    <property type="project" value="UniProtKB-SubCell"/>
</dbReference>
<comment type="caution">
    <text evidence="11">The sequence shown here is derived from an EMBL/GenBank/DDBJ whole genome shotgun (WGS) entry which is preliminary data.</text>
</comment>
<evidence type="ECO:0000256" key="9">
    <source>
        <dbReference type="SAM" id="Phobius"/>
    </source>
</evidence>
<keyword evidence="7 9" id="KW-0472">Membrane</keyword>
<dbReference type="GO" id="GO:0015031">
    <property type="term" value="P:protein transport"/>
    <property type="evidence" value="ECO:0007669"/>
    <property type="project" value="UniProtKB-KW"/>
</dbReference>
<evidence type="ECO:0000256" key="6">
    <source>
        <dbReference type="ARBA" id="ARBA00023034"/>
    </source>
</evidence>
<dbReference type="Proteomes" id="UP000828390">
    <property type="component" value="Unassembled WGS sequence"/>
</dbReference>
<dbReference type="SMART" id="SM00397">
    <property type="entry name" value="t_SNARE"/>
    <property type="match status" value="1"/>
</dbReference>
<reference evidence="11" key="1">
    <citation type="journal article" date="2019" name="bioRxiv">
        <title>The Genome of the Zebra Mussel, Dreissena polymorpha: A Resource for Invasive Species Research.</title>
        <authorList>
            <person name="McCartney M.A."/>
            <person name="Auch B."/>
            <person name="Kono T."/>
            <person name="Mallez S."/>
            <person name="Zhang Y."/>
            <person name="Obille A."/>
            <person name="Becker A."/>
            <person name="Abrahante J.E."/>
            <person name="Garbe J."/>
            <person name="Badalamenti J.P."/>
            <person name="Herman A."/>
            <person name="Mangelson H."/>
            <person name="Liachko I."/>
            <person name="Sullivan S."/>
            <person name="Sone E.D."/>
            <person name="Koren S."/>
            <person name="Silverstein K.A.T."/>
            <person name="Beckman K.B."/>
            <person name="Gohl D.M."/>
        </authorList>
    </citation>
    <scope>NUCLEOTIDE SEQUENCE</scope>
    <source>
        <strain evidence="11">Duluth1</strain>
        <tissue evidence="11">Whole animal</tissue>
    </source>
</reference>
<dbReference type="InterPro" id="IPR039899">
    <property type="entry name" value="BET1_SNARE"/>
</dbReference>
<dbReference type="CDD" id="cd15853">
    <property type="entry name" value="SNARE_Bet1"/>
    <property type="match status" value="1"/>
</dbReference>
<dbReference type="PANTHER" id="PTHR12791">
    <property type="entry name" value="GOLGI SNARE BET1-RELATED"/>
    <property type="match status" value="1"/>
</dbReference>
<organism evidence="11 12">
    <name type="scientific">Dreissena polymorpha</name>
    <name type="common">Zebra mussel</name>
    <name type="synonym">Mytilus polymorpha</name>
    <dbReference type="NCBI Taxonomy" id="45954"/>
    <lineage>
        <taxon>Eukaryota</taxon>
        <taxon>Metazoa</taxon>
        <taxon>Spiralia</taxon>
        <taxon>Lophotrochozoa</taxon>
        <taxon>Mollusca</taxon>
        <taxon>Bivalvia</taxon>
        <taxon>Autobranchia</taxon>
        <taxon>Heteroconchia</taxon>
        <taxon>Euheterodonta</taxon>
        <taxon>Imparidentia</taxon>
        <taxon>Neoheterodontei</taxon>
        <taxon>Myida</taxon>
        <taxon>Dreissenoidea</taxon>
        <taxon>Dreissenidae</taxon>
        <taxon>Dreissena</taxon>
    </lineage>
</organism>
<proteinExistence type="predicted"/>
<evidence type="ECO:0000313" key="12">
    <source>
        <dbReference type="Proteomes" id="UP000828390"/>
    </source>
</evidence>
<evidence type="ECO:0000256" key="1">
    <source>
        <dbReference type="ARBA" id="ARBA00004394"/>
    </source>
</evidence>
<evidence type="ECO:0000256" key="4">
    <source>
        <dbReference type="ARBA" id="ARBA00022927"/>
    </source>
</evidence>
<keyword evidence="5 9" id="KW-1133">Transmembrane helix</keyword>
<evidence type="ECO:0000313" key="11">
    <source>
        <dbReference type="EMBL" id="KAH3877230.1"/>
    </source>
</evidence>
<gene>
    <name evidence="11" type="ORF">DPMN_001092</name>
</gene>